<dbReference type="OrthoDB" id="4304at2"/>
<dbReference type="InterPro" id="IPR015001">
    <property type="entry name" value="DUF1850"/>
</dbReference>
<dbReference type="Proteomes" id="UP000248214">
    <property type="component" value="Unassembled WGS sequence"/>
</dbReference>
<organism evidence="2 3">
    <name type="scientific">Salipaludibacillus keqinensis</name>
    <dbReference type="NCBI Taxonomy" id="2045207"/>
    <lineage>
        <taxon>Bacteria</taxon>
        <taxon>Bacillati</taxon>
        <taxon>Bacillota</taxon>
        <taxon>Bacilli</taxon>
        <taxon>Bacillales</taxon>
        <taxon>Bacillaceae</taxon>
    </lineage>
</organism>
<feature type="transmembrane region" description="Helical" evidence="1">
    <location>
        <begin position="6"/>
        <end position="24"/>
    </location>
</feature>
<comment type="caution">
    <text evidence="2">The sequence shown here is derived from an EMBL/GenBank/DDBJ whole genome shotgun (WGS) entry which is preliminary data.</text>
</comment>
<reference evidence="2 3" key="1">
    <citation type="submission" date="2017-10" db="EMBL/GenBank/DDBJ databases">
        <title>Bacillus sp. nov., a halophilic bacterium isolated from a Keqin Lake.</title>
        <authorList>
            <person name="Wang H."/>
        </authorList>
    </citation>
    <scope>NUCLEOTIDE SEQUENCE [LARGE SCALE GENOMIC DNA]</scope>
    <source>
        <strain evidence="2 3">KQ-12</strain>
    </source>
</reference>
<protein>
    <recommendedName>
        <fullName evidence="4">DUF1850 domain-containing protein</fullName>
    </recommendedName>
</protein>
<evidence type="ECO:0000256" key="1">
    <source>
        <dbReference type="SAM" id="Phobius"/>
    </source>
</evidence>
<dbReference type="AlphaFoldDB" id="A0A323TJ16"/>
<sequence>MKKIIVPTSIGILFFTGLWMYFLVQSSPSHMLIIEERNSGNTLWQKPINEDEWFRHEYIHSVEKSKVIEKFKLGPDGQMLAMESWTRSFGAGLPFEHKGEVERVDGYYVIRNIQDPLDELTMLPSHLQLHTFHFQEEEVILSEEPFRRNLITIKTSPLTMFERLTADQ</sequence>
<dbReference type="Pfam" id="PF08905">
    <property type="entry name" value="DUF1850"/>
    <property type="match status" value="1"/>
</dbReference>
<evidence type="ECO:0000313" key="2">
    <source>
        <dbReference type="EMBL" id="PYZ92683.1"/>
    </source>
</evidence>
<proteinExistence type="predicted"/>
<dbReference type="RefSeq" id="WP_110610232.1">
    <property type="nucleotide sequence ID" value="NZ_PDOD01000003.1"/>
</dbReference>
<evidence type="ECO:0000313" key="3">
    <source>
        <dbReference type="Proteomes" id="UP000248214"/>
    </source>
</evidence>
<dbReference type="EMBL" id="PDOD01000003">
    <property type="protein sequence ID" value="PYZ92683.1"/>
    <property type="molecule type" value="Genomic_DNA"/>
</dbReference>
<keyword evidence="1" id="KW-0472">Membrane</keyword>
<evidence type="ECO:0008006" key="4">
    <source>
        <dbReference type="Google" id="ProtNLM"/>
    </source>
</evidence>
<keyword evidence="1" id="KW-1133">Transmembrane helix</keyword>
<keyword evidence="1" id="KW-0812">Transmembrane</keyword>
<keyword evidence="3" id="KW-1185">Reference proteome</keyword>
<accession>A0A323TJ16</accession>
<gene>
    <name evidence="2" type="ORF">CR194_13560</name>
</gene>
<name>A0A323TJ16_9BACI</name>